<dbReference type="Proteomes" id="UP001176941">
    <property type="component" value="Unassembled WGS sequence"/>
</dbReference>
<gene>
    <name evidence="2" type="ORF">MRATA1EN1_LOCUS30810</name>
</gene>
<feature type="region of interest" description="Disordered" evidence="1">
    <location>
        <begin position="221"/>
        <end position="249"/>
    </location>
</feature>
<proteinExistence type="predicted"/>
<keyword evidence="3" id="KW-1185">Reference proteome</keyword>
<accession>A0ABN8XIT5</accession>
<sequence>MWVGISGKQLPQAAEAHARRRRVFEALYEDRGGADAEKTYLFAPIAAVDVARPTAAEVFRVPAPVKDSLQNLRFFSKKASVTERATASRTVEHYGALVELLRIPYAPGGSPLAPVNLAMDAAARKLREGGRSAVEMLRESDEQNAVPSGRAPASRRADGSWRAAFAGRRCPRHYRVVGAYRETASGCLSCDDNDTLSEIEEAVSCADASACGSALKHRSVPHTGAATSSEQLRRDARASPISRRHRSSSICEIESRNPWYTLREVLETGGRRQVDSSCNAPASGRRLASNARIYMPRAYGRGGRHRAQANQADRNFRHNQKVCSRLRGGVYYRRPSSSSYRREILRRWSPAYMRTEVVGLRVRAAAAAVAKKVKAHRVYGPLHRPADTPYIQSPSVQL</sequence>
<evidence type="ECO:0000313" key="3">
    <source>
        <dbReference type="Proteomes" id="UP001176941"/>
    </source>
</evidence>
<dbReference type="EMBL" id="CATKSN020000171">
    <property type="protein sequence ID" value="CAI9149192.1"/>
    <property type="molecule type" value="Genomic_DNA"/>
</dbReference>
<reference evidence="2" key="1">
    <citation type="submission" date="2023-04" db="EMBL/GenBank/DDBJ databases">
        <authorList>
            <consortium name="ELIXIR-Norway"/>
        </authorList>
    </citation>
    <scope>NUCLEOTIDE SEQUENCE [LARGE SCALE GENOMIC DNA]</scope>
</reference>
<protein>
    <submittedName>
        <fullName evidence="2">Uncharacterized protein</fullName>
    </submittedName>
</protein>
<comment type="caution">
    <text evidence="2">The sequence shown here is derived from an EMBL/GenBank/DDBJ whole genome shotgun (WGS) entry which is preliminary data.</text>
</comment>
<evidence type="ECO:0000256" key="1">
    <source>
        <dbReference type="SAM" id="MobiDB-lite"/>
    </source>
</evidence>
<name>A0ABN8XIT5_RANTA</name>
<evidence type="ECO:0000313" key="2">
    <source>
        <dbReference type="EMBL" id="CAI9149192.1"/>
    </source>
</evidence>
<organism evidence="2 3">
    <name type="scientific">Rangifer tarandus platyrhynchus</name>
    <name type="common">Svalbard reindeer</name>
    <dbReference type="NCBI Taxonomy" id="3082113"/>
    <lineage>
        <taxon>Eukaryota</taxon>
        <taxon>Metazoa</taxon>
        <taxon>Chordata</taxon>
        <taxon>Craniata</taxon>
        <taxon>Vertebrata</taxon>
        <taxon>Euteleostomi</taxon>
        <taxon>Mammalia</taxon>
        <taxon>Eutheria</taxon>
        <taxon>Laurasiatheria</taxon>
        <taxon>Artiodactyla</taxon>
        <taxon>Ruminantia</taxon>
        <taxon>Pecora</taxon>
        <taxon>Cervidae</taxon>
        <taxon>Odocoileinae</taxon>
        <taxon>Rangifer</taxon>
    </lineage>
</organism>
<feature type="region of interest" description="Disordered" evidence="1">
    <location>
        <begin position="137"/>
        <end position="158"/>
    </location>
</feature>